<keyword evidence="3" id="KW-0804">Transcription</keyword>
<dbReference type="PANTHER" id="PTHR24567">
    <property type="entry name" value="CRP FAMILY TRANSCRIPTIONAL REGULATORY PROTEIN"/>
    <property type="match status" value="1"/>
</dbReference>
<dbReference type="InterPro" id="IPR036390">
    <property type="entry name" value="WH_DNA-bd_sf"/>
</dbReference>
<reference evidence="6 7" key="1">
    <citation type="submission" date="2016-10" db="EMBL/GenBank/DDBJ databases">
        <authorList>
            <person name="de Groot N.N."/>
        </authorList>
    </citation>
    <scope>NUCLEOTIDE SEQUENCE [LARGE SCALE GENOMIC DNA]</scope>
    <source>
        <strain evidence="6 7">DSM 2784</strain>
    </source>
</reference>
<keyword evidence="6" id="KW-0808">Transferase</keyword>
<dbReference type="InterPro" id="IPR050397">
    <property type="entry name" value="Env_Response_Regulators"/>
</dbReference>
<accession>A0A1G5S737</accession>
<dbReference type="InterPro" id="IPR012318">
    <property type="entry name" value="HTH_CRP"/>
</dbReference>
<keyword evidence="2" id="KW-0238">DNA-binding</keyword>
<dbReference type="AlphaFoldDB" id="A0A1G5S737"/>
<evidence type="ECO:0000256" key="1">
    <source>
        <dbReference type="ARBA" id="ARBA00023015"/>
    </source>
</evidence>
<dbReference type="GO" id="GO:0003677">
    <property type="term" value="F:DNA binding"/>
    <property type="evidence" value="ECO:0007669"/>
    <property type="project" value="UniProtKB-KW"/>
</dbReference>
<keyword evidence="1" id="KW-0805">Transcription regulation</keyword>
<dbReference type="SMART" id="SM00100">
    <property type="entry name" value="cNMP"/>
    <property type="match status" value="1"/>
</dbReference>
<gene>
    <name evidence="6" type="ORF">SAMN03080599_02952</name>
</gene>
<feature type="domain" description="HTH crp-type" evidence="5">
    <location>
        <begin position="152"/>
        <end position="218"/>
    </location>
</feature>
<organism evidence="6 7">
    <name type="scientific">Acidaminobacter hydrogenoformans DSM 2784</name>
    <dbReference type="NCBI Taxonomy" id="1120920"/>
    <lineage>
        <taxon>Bacteria</taxon>
        <taxon>Bacillati</taxon>
        <taxon>Bacillota</taxon>
        <taxon>Clostridia</taxon>
        <taxon>Peptostreptococcales</taxon>
        <taxon>Acidaminobacteraceae</taxon>
        <taxon>Acidaminobacter</taxon>
    </lineage>
</organism>
<dbReference type="Proteomes" id="UP000199208">
    <property type="component" value="Unassembled WGS sequence"/>
</dbReference>
<dbReference type="EMBL" id="FMWL01000021">
    <property type="protein sequence ID" value="SCZ81700.1"/>
    <property type="molecule type" value="Genomic_DNA"/>
</dbReference>
<sequence>MSRSEAVTSPLIQSLLHVLPEAVLTEWLHTGEARYHTFEAEALVYLAGDPCTAVDLVVEGEIAVEKLDEEGRLTRISQFGKGEVFGANLIFSGLKHFPFGVTALKPSKLLRVEPDALIKLTMQDRAVLLSLLKAISIKSFALSQGIDYLTGRSIEDKVLIYLKQNLPKGETRLKLPHSKKALAEYLDVSRTSLSRALREMKASGIIDYDRATITLLKP</sequence>
<evidence type="ECO:0000313" key="6">
    <source>
        <dbReference type="EMBL" id="SCZ81700.1"/>
    </source>
</evidence>
<dbReference type="CDD" id="cd00038">
    <property type="entry name" value="CAP_ED"/>
    <property type="match status" value="1"/>
</dbReference>
<dbReference type="PROSITE" id="PS51063">
    <property type="entry name" value="HTH_CRP_2"/>
    <property type="match status" value="1"/>
</dbReference>
<dbReference type="PROSITE" id="PS50042">
    <property type="entry name" value="CNMP_BINDING_3"/>
    <property type="match status" value="1"/>
</dbReference>
<dbReference type="STRING" id="1120920.SAMN03080599_02952"/>
<evidence type="ECO:0000259" key="4">
    <source>
        <dbReference type="PROSITE" id="PS50042"/>
    </source>
</evidence>
<dbReference type="PANTHER" id="PTHR24567:SF58">
    <property type="entry name" value="CYCLIC AMP-BINDING REGULATORY PROTEIN"/>
    <property type="match status" value="1"/>
</dbReference>
<evidence type="ECO:0000256" key="3">
    <source>
        <dbReference type="ARBA" id="ARBA00023163"/>
    </source>
</evidence>
<dbReference type="InterPro" id="IPR000595">
    <property type="entry name" value="cNMP-bd_dom"/>
</dbReference>
<evidence type="ECO:0000256" key="2">
    <source>
        <dbReference type="ARBA" id="ARBA00023125"/>
    </source>
</evidence>
<dbReference type="InterPro" id="IPR014710">
    <property type="entry name" value="RmlC-like_jellyroll"/>
</dbReference>
<dbReference type="GO" id="GO:0003700">
    <property type="term" value="F:DNA-binding transcription factor activity"/>
    <property type="evidence" value="ECO:0007669"/>
    <property type="project" value="TreeGrafter"/>
</dbReference>
<dbReference type="InterPro" id="IPR018490">
    <property type="entry name" value="cNMP-bd_dom_sf"/>
</dbReference>
<dbReference type="GO" id="GO:0016301">
    <property type="term" value="F:kinase activity"/>
    <property type="evidence" value="ECO:0007669"/>
    <property type="project" value="UniProtKB-KW"/>
</dbReference>
<dbReference type="Gene3D" id="2.60.120.10">
    <property type="entry name" value="Jelly Rolls"/>
    <property type="match status" value="1"/>
</dbReference>
<keyword evidence="7" id="KW-1185">Reference proteome</keyword>
<dbReference type="SUPFAM" id="SSF51206">
    <property type="entry name" value="cAMP-binding domain-like"/>
    <property type="match status" value="1"/>
</dbReference>
<dbReference type="SUPFAM" id="SSF46785">
    <property type="entry name" value="Winged helix' DNA-binding domain"/>
    <property type="match status" value="1"/>
</dbReference>
<dbReference type="Pfam" id="PF00027">
    <property type="entry name" value="cNMP_binding"/>
    <property type="match status" value="1"/>
</dbReference>
<feature type="domain" description="Cyclic nucleotide-binding" evidence="4">
    <location>
        <begin position="15"/>
        <end position="122"/>
    </location>
</feature>
<protein>
    <submittedName>
        <fullName evidence="6">cAMP-binding domain of CRP or a regulatory subunit of cAMP-dependent protein kinases</fullName>
    </submittedName>
</protein>
<dbReference type="Pfam" id="PF13545">
    <property type="entry name" value="HTH_Crp_2"/>
    <property type="match status" value="1"/>
</dbReference>
<dbReference type="GO" id="GO:0005829">
    <property type="term" value="C:cytosol"/>
    <property type="evidence" value="ECO:0007669"/>
    <property type="project" value="TreeGrafter"/>
</dbReference>
<proteinExistence type="predicted"/>
<dbReference type="RefSeq" id="WP_170829481.1">
    <property type="nucleotide sequence ID" value="NZ_FMWL01000021.1"/>
</dbReference>
<evidence type="ECO:0000313" key="7">
    <source>
        <dbReference type="Proteomes" id="UP000199208"/>
    </source>
</evidence>
<evidence type="ECO:0000259" key="5">
    <source>
        <dbReference type="PROSITE" id="PS51063"/>
    </source>
</evidence>
<name>A0A1G5S737_9FIRM</name>
<keyword evidence="6" id="KW-0418">Kinase</keyword>